<dbReference type="PIRSF" id="PIRSF500176">
    <property type="entry name" value="L_ASNase"/>
    <property type="match status" value="1"/>
</dbReference>
<dbReference type="InterPro" id="IPR037152">
    <property type="entry name" value="L-asparaginase_N_sf"/>
</dbReference>
<organism evidence="4 5">
    <name type="scientific">Schistosoma haematobium</name>
    <name type="common">Blood fluke</name>
    <dbReference type="NCBI Taxonomy" id="6185"/>
    <lineage>
        <taxon>Eukaryota</taxon>
        <taxon>Metazoa</taxon>
        <taxon>Spiralia</taxon>
        <taxon>Lophotrochozoa</taxon>
        <taxon>Platyhelminthes</taxon>
        <taxon>Trematoda</taxon>
        <taxon>Digenea</taxon>
        <taxon>Strigeidida</taxon>
        <taxon>Schistosomatoidea</taxon>
        <taxon>Schistosomatidae</taxon>
        <taxon>Schistosoma</taxon>
    </lineage>
</organism>
<dbReference type="RefSeq" id="XP_051068088.1">
    <property type="nucleotide sequence ID" value="XM_051219209.1"/>
</dbReference>
<dbReference type="AlphaFoldDB" id="A0A922LIJ0"/>
<evidence type="ECO:0000259" key="3">
    <source>
        <dbReference type="Pfam" id="PF00710"/>
    </source>
</evidence>
<accession>A0A922LIJ0</accession>
<dbReference type="SUPFAM" id="SSF53774">
    <property type="entry name" value="Glutaminase/Asparaginase"/>
    <property type="match status" value="1"/>
</dbReference>
<sequence length="174" mass="19606">MEILIVQTGGTIDKCYPKNIGGYAFEIGNSYAMEICSRYTLPDYIKFQLTKPFLKDSLEISMEDRSELINLLIDTQFEKILITHGTDTMIETAQYLTNYEEKLKNKCIVITGAFRPGVFKNTDADFNVAFAIGGLIMSKKPGIFIAMHGQFYQPSEVVRDGETGTFIPIGNEKF</sequence>
<comment type="caution">
    <text evidence="4">The sequence shown here is derived from an EMBL/GenBank/DDBJ whole genome shotgun (WGS) entry which is preliminary data.</text>
</comment>
<dbReference type="InterPro" id="IPR036152">
    <property type="entry name" value="Asp/glu_Ase-like_sf"/>
</dbReference>
<evidence type="ECO:0000256" key="2">
    <source>
        <dbReference type="PIRSR" id="PIRSR001220-2"/>
    </source>
</evidence>
<feature type="binding site" evidence="2">
    <location>
        <position position="57"/>
    </location>
    <ligand>
        <name>substrate</name>
    </ligand>
</feature>
<evidence type="ECO:0000313" key="4">
    <source>
        <dbReference type="EMBL" id="KAH9585443.1"/>
    </source>
</evidence>
<name>A0A922LIJ0_SCHHA</name>
<dbReference type="InterPro" id="IPR006034">
    <property type="entry name" value="Asparaginase/glutaminase-like"/>
</dbReference>
<feature type="active site" description="O-isoaspartyl threonine intermediate" evidence="1">
    <location>
        <position position="11"/>
    </location>
</feature>
<dbReference type="Proteomes" id="UP000471633">
    <property type="component" value="Unassembled WGS sequence"/>
</dbReference>
<dbReference type="PROSITE" id="PS51732">
    <property type="entry name" value="ASN_GLN_ASE_3"/>
    <property type="match status" value="1"/>
</dbReference>
<dbReference type="PIRSF" id="PIRSF001220">
    <property type="entry name" value="L-ASNase_gatD"/>
    <property type="match status" value="1"/>
</dbReference>
<dbReference type="KEGG" id="shx:MS3_00010807"/>
<dbReference type="EMBL" id="AMPZ03000004">
    <property type="protein sequence ID" value="KAH9585443.1"/>
    <property type="molecule type" value="Genomic_DNA"/>
</dbReference>
<feature type="domain" description="L-asparaginase N-terminal" evidence="3">
    <location>
        <begin position="3"/>
        <end position="157"/>
    </location>
</feature>
<dbReference type="GeneID" id="75578264"/>
<gene>
    <name evidence="4" type="ORF">MS3_00010807</name>
</gene>
<evidence type="ECO:0000256" key="1">
    <source>
        <dbReference type="PIRSR" id="PIRSR001220-1"/>
    </source>
</evidence>
<proteinExistence type="predicted"/>
<evidence type="ECO:0000313" key="5">
    <source>
        <dbReference type="Proteomes" id="UP000471633"/>
    </source>
</evidence>
<dbReference type="Gene3D" id="3.40.50.1170">
    <property type="entry name" value="L-asparaginase, N-terminal domain"/>
    <property type="match status" value="1"/>
</dbReference>
<reference evidence="4" key="4">
    <citation type="journal article" date="2022" name="PLoS Pathog.">
        <title>Chromosome-level genome of Schistosoma haematobium underpins genome-wide explorations of molecular variation.</title>
        <authorList>
            <person name="Stroehlein A.J."/>
            <person name="Korhonen P.K."/>
            <person name="Lee V.V."/>
            <person name="Ralph S.A."/>
            <person name="Mentink-Kane M."/>
            <person name="You H."/>
            <person name="McManus D.P."/>
            <person name="Tchuente L.T."/>
            <person name="Stothard J.R."/>
            <person name="Kaur P."/>
            <person name="Dudchenko O."/>
            <person name="Aiden E.L."/>
            <person name="Yang B."/>
            <person name="Yang H."/>
            <person name="Emery A.M."/>
            <person name="Webster B.L."/>
            <person name="Brindley P.J."/>
            <person name="Rollinson D."/>
            <person name="Chang B.C.H."/>
            <person name="Gasser R.B."/>
            <person name="Young N.D."/>
        </authorList>
    </citation>
    <scope>NUCLEOTIDE SEQUENCE</scope>
</reference>
<dbReference type="PRINTS" id="PR00139">
    <property type="entry name" value="ASNGLNASE"/>
</dbReference>
<feature type="binding site" evidence="2">
    <location>
        <begin position="86"/>
        <end position="87"/>
    </location>
    <ligand>
        <name>substrate</name>
    </ligand>
</feature>
<dbReference type="CTD" id="75578264"/>
<dbReference type="Pfam" id="PF00710">
    <property type="entry name" value="Asparaginase"/>
    <property type="match status" value="1"/>
</dbReference>
<keyword evidence="5" id="KW-1185">Reference proteome</keyword>
<dbReference type="GO" id="GO:0004067">
    <property type="term" value="F:asparaginase activity"/>
    <property type="evidence" value="ECO:0007669"/>
    <property type="project" value="UniProtKB-UniRule"/>
</dbReference>
<dbReference type="InterPro" id="IPR027474">
    <property type="entry name" value="L-asparaginase_N"/>
</dbReference>
<protein>
    <recommendedName>
        <fullName evidence="3">L-asparaginase N-terminal domain-containing protein</fullName>
    </recommendedName>
</protein>
<reference evidence="4" key="1">
    <citation type="journal article" date="2012" name="Nat. Genet.">
        <title>Whole-genome sequence of Schistosoma haematobium.</title>
        <authorList>
            <person name="Young N.D."/>
            <person name="Jex A.R."/>
            <person name="Li B."/>
            <person name="Liu S."/>
            <person name="Yang L."/>
            <person name="Xiong Z."/>
            <person name="Li Y."/>
            <person name="Cantacessi C."/>
            <person name="Hall R.S."/>
            <person name="Xu X."/>
            <person name="Chen F."/>
            <person name="Wu X."/>
            <person name="Zerlotini A."/>
            <person name="Oliveira G."/>
            <person name="Hofmann A."/>
            <person name="Zhang G."/>
            <person name="Fang X."/>
            <person name="Kang Y."/>
            <person name="Campbell B.E."/>
            <person name="Loukas A."/>
            <person name="Ranganathan S."/>
            <person name="Rollinson D."/>
            <person name="Rinaldi G."/>
            <person name="Brindley P.J."/>
            <person name="Yang H."/>
            <person name="Wang J."/>
            <person name="Wang J."/>
            <person name="Gasser R.B."/>
        </authorList>
    </citation>
    <scope>NUCLEOTIDE SEQUENCE</scope>
</reference>
<reference evidence="4" key="2">
    <citation type="journal article" date="2019" name="Gigascience">
        <title>High-quality Schistosoma haematobium genome achieved by single-molecule and long-range sequencing.</title>
        <authorList>
            <person name="Stroehlein A.J."/>
            <person name="Korhonen P.K."/>
            <person name="Chong T.M."/>
            <person name="Lim Y.L."/>
            <person name="Chan K.G."/>
            <person name="Webster B."/>
            <person name="Rollinson D."/>
            <person name="Brindley P.J."/>
            <person name="Gasser R.B."/>
            <person name="Young N.D."/>
        </authorList>
    </citation>
    <scope>NUCLEOTIDE SEQUENCE</scope>
</reference>
<dbReference type="OrthoDB" id="542841at2759"/>
<reference evidence="4" key="3">
    <citation type="submission" date="2021-06" db="EMBL/GenBank/DDBJ databases">
        <title>Chromosome-level genome assembly for S. haematobium.</title>
        <authorList>
            <person name="Stroehlein A.J."/>
        </authorList>
    </citation>
    <scope>NUCLEOTIDE SEQUENCE</scope>
</reference>